<reference evidence="2 3" key="1">
    <citation type="submission" date="2024-05" db="EMBL/GenBank/DDBJ databases">
        <authorList>
            <person name="Wallberg A."/>
        </authorList>
    </citation>
    <scope>NUCLEOTIDE SEQUENCE [LARGE SCALE GENOMIC DNA]</scope>
</reference>
<feature type="region of interest" description="Disordered" evidence="1">
    <location>
        <begin position="308"/>
        <end position="390"/>
    </location>
</feature>
<accession>A0AAV2RSL9</accession>
<evidence type="ECO:0000313" key="3">
    <source>
        <dbReference type="Proteomes" id="UP001497623"/>
    </source>
</evidence>
<gene>
    <name evidence="2" type="ORF">MNOR_LOCUS28167</name>
</gene>
<protein>
    <submittedName>
        <fullName evidence="2">Uncharacterized protein</fullName>
    </submittedName>
</protein>
<evidence type="ECO:0000313" key="2">
    <source>
        <dbReference type="EMBL" id="CAL4138070.1"/>
    </source>
</evidence>
<dbReference type="Proteomes" id="UP001497623">
    <property type="component" value="Unassembled WGS sequence"/>
</dbReference>
<dbReference type="EMBL" id="CAXKWB010030641">
    <property type="protein sequence ID" value="CAL4138070.1"/>
    <property type="molecule type" value="Genomic_DNA"/>
</dbReference>
<feature type="compositionally biased region" description="Polar residues" evidence="1">
    <location>
        <begin position="339"/>
        <end position="361"/>
    </location>
</feature>
<feature type="non-terminal residue" evidence="2">
    <location>
        <position position="390"/>
    </location>
</feature>
<keyword evidence="3" id="KW-1185">Reference proteome</keyword>
<organism evidence="2 3">
    <name type="scientific">Meganyctiphanes norvegica</name>
    <name type="common">Northern krill</name>
    <name type="synonym">Thysanopoda norvegica</name>
    <dbReference type="NCBI Taxonomy" id="48144"/>
    <lineage>
        <taxon>Eukaryota</taxon>
        <taxon>Metazoa</taxon>
        <taxon>Ecdysozoa</taxon>
        <taxon>Arthropoda</taxon>
        <taxon>Crustacea</taxon>
        <taxon>Multicrustacea</taxon>
        <taxon>Malacostraca</taxon>
        <taxon>Eumalacostraca</taxon>
        <taxon>Eucarida</taxon>
        <taxon>Euphausiacea</taxon>
        <taxon>Euphausiidae</taxon>
        <taxon>Meganyctiphanes</taxon>
    </lineage>
</organism>
<feature type="compositionally biased region" description="Polar residues" evidence="1">
    <location>
        <begin position="379"/>
        <end position="390"/>
    </location>
</feature>
<dbReference type="AlphaFoldDB" id="A0AAV2RSL9"/>
<evidence type="ECO:0000256" key="1">
    <source>
        <dbReference type="SAM" id="MobiDB-lite"/>
    </source>
</evidence>
<name>A0AAV2RSL9_MEGNR</name>
<comment type="caution">
    <text evidence="2">The sequence shown here is derived from an EMBL/GenBank/DDBJ whole genome shotgun (WGS) entry which is preliminary data.</text>
</comment>
<proteinExistence type="predicted"/>
<sequence length="390" mass="44424">MAAIAQIDENIMSVSQSLPSSPCTLWTDVEANCESVERKSSSWDCLSDMTEKTGWLSDSWKFETIKNASIFKNHDPDEREKNILIFQNEKVDVRTKQKYKSKLPVYGKRMIVVEHHSEMLQENTEKKIENNEKRSWKNIDTQRKEKTQIQVKHNCDYPNNSKPDISKEKICKDMNQMHIKHEQNEKYFKNKDSRIPTVKFINLRKKECEELSKEGAVNDEPLSQHGKYSTVAVHDTLREEEYLKVSDRNIDKSNQQYMETSKIPKFSNKVNIKSSLLTSGNSVTPLRKPKLSVPPSVTIKNTLRLSNKFEGHGKSPMCSRIPAPGGVKKSSIGPASEGSIHTESSLQQGQKTQMSTSSPQSIKVDPKGISRLGDLLRPTSIQQTSEQNVQ</sequence>